<reference evidence="1" key="1">
    <citation type="submission" date="2022-07" db="EMBL/GenBank/DDBJ databases">
        <title>Comparative analysis of new lytic phages for the biological control of phytopathogenic Xanthomonas spp.</title>
        <authorList>
            <person name="Domingo-Calap M.L."/>
            <person name="Bernabeu-Gimeno M."/>
            <person name="Aure C.M."/>
            <person name="Marco-Noales E."/>
            <person name="Domingo-Calap P."/>
        </authorList>
    </citation>
    <scope>NUCLEOTIDE SEQUENCE</scope>
</reference>
<proteinExistence type="predicted"/>
<name>A0A9X9NYU7_9CAUD</name>
<dbReference type="EMBL" id="ON932080">
    <property type="protein sequence ID" value="UYA98769.1"/>
    <property type="molecule type" value="Genomic_DNA"/>
</dbReference>
<sequence>MATFDYAELKGEVDELLAEFGQSCILRRPGGPVVVDPVEGTVTPGSGPTDFPVLGVITDYSDRQIDGDNIRRGDRLMYIQGNERPKQGDVFLEANGTQWAIIDFDSVDPADLALVFALQLRR</sequence>
<dbReference type="Proteomes" id="UP001164499">
    <property type="component" value="Segment"/>
</dbReference>
<protein>
    <submittedName>
        <fullName evidence="1">Uncharacterized protein</fullName>
    </submittedName>
</protein>
<accession>A0A9X9NYU7</accession>
<organism evidence="1 2">
    <name type="scientific">Xanthomonas phage vB_Xar_IVIA-DoCa6</name>
    <dbReference type="NCBI Taxonomy" id="2975533"/>
    <lineage>
        <taxon>Viruses</taxon>
        <taxon>Duplodnaviria</taxon>
        <taxon>Heunggongvirae</taxon>
        <taxon>Uroviricota</taxon>
        <taxon>Caudoviricetes</taxon>
        <taxon>Mesyanzhinovviridae</taxon>
        <taxon>Bradleyvirinae</taxon>
        <taxon>Bosavirus</taxon>
        <taxon>Bosavirus Doca6</taxon>
    </lineage>
</organism>
<keyword evidence="2" id="KW-1185">Reference proteome</keyword>
<evidence type="ECO:0000313" key="1">
    <source>
        <dbReference type="EMBL" id="UYA98769.1"/>
    </source>
</evidence>
<evidence type="ECO:0000313" key="2">
    <source>
        <dbReference type="Proteomes" id="UP001164499"/>
    </source>
</evidence>
<gene>
    <name evidence="1" type="ORF">IVIADoCa6_25</name>
</gene>